<feature type="region of interest" description="Disordered" evidence="8">
    <location>
        <begin position="542"/>
        <end position="568"/>
    </location>
</feature>
<feature type="region of interest" description="Disordered" evidence="8">
    <location>
        <begin position="1"/>
        <end position="222"/>
    </location>
</feature>
<reference evidence="9 10" key="1">
    <citation type="journal article" date="2019" name="Int. J. Syst. Evol. Microbiol.">
        <title>The Global Catalogue of Microorganisms (GCM) 10K type strain sequencing project: providing services to taxonomists for standard genome sequencing and annotation.</title>
        <authorList>
            <consortium name="The Broad Institute Genomics Platform"/>
            <consortium name="The Broad Institute Genome Sequencing Center for Infectious Disease"/>
            <person name="Wu L."/>
            <person name="Ma J."/>
        </authorList>
    </citation>
    <scope>NUCLEOTIDE SEQUENCE [LARGE SCALE GENOMIC DNA]</scope>
    <source>
        <strain evidence="9 10">JCM 15478</strain>
    </source>
</reference>
<keyword evidence="4 7" id="KW-0472">Membrane</keyword>
<keyword evidence="5 7" id="KW-0456">Lyase</keyword>
<protein>
    <recommendedName>
        <fullName evidence="7">Endolytic murein transglycosylase</fullName>
        <ecNumber evidence="7">4.2.2.29</ecNumber>
    </recommendedName>
    <alternativeName>
        <fullName evidence="7">Peptidoglycan lytic transglycosylase</fullName>
    </alternativeName>
    <alternativeName>
        <fullName evidence="7">Peptidoglycan polymerization terminase</fullName>
    </alternativeName>
</protein>
<dbReference type="Proteomes" id="UP001500016">
    <property type="component" value="Unassembled WGS sequence"/>
</dbReference>
<evidence type="ECO:0000256" key="3">
    <source>
        <dbReference type="ARBA" id="ARBA00022989"/>
    </source>
</evidence>
<name>A0ABN2X2S8_9ACTN</name>
<dbReference type="EMBL" id="BAAAPE010000028">
    <property type="protein sequence ID" value="GAA2103108.1"/>
    <property type="molecule type" value="Genomic_DNA"/>
</dbReference>
<dbReference type="HAMAP" id="MF_02065">
    <property type="entry name" value="MltG"/>
    <property type="match status" value="1"/>
</dbReference>
<evidence type="ECO:0000256" key="8">
    <source>
        <dbReference type="SAM" id="MobiDB-lite"/>
    </source>
</evidence>
<organism evidence="9 10">
    <name type="scientific">Streptomyces albiaxialis</name>
    <dbReference type="NCBI Taxonomy" id="329523"/>
    <lineage>
        <taxon>Bacteria</taxon>
        <taxon>Bacillati</taxon>
        <taxon>Actinomycetota</taxon>
        <taxon>Actinomycetes</taxon>
        <taxon>Kitasatosporales</taxon>
        <taxon>Streptomycetaceae</taxon>
        <taxon>Streptomyces</taxon>
    </lineage>
</organism>
<comment type="function">
    <text evidence="7">Functions as a peptidoglycan terminase that cleaves nascent peptidoglycan strands endolytically to terminate their elongation.</text>
</comment>
<feature type="site" description="Important for catalytic activity" evidence="7">
    <location>
        <position position="445"/>
    </location>
</feature>
<evidence type="ECO:0000313" key="9">
    <source>
        <dbReference type="EMBL" id="GAA2103108.1"/>
    </source>
</evidence>
<keyword evidence="1 7" id="KW-1003">Cell membrane</keyword>
<dbReference type="EC" id="4.2.2.29" evidence="7"/>
<proteinExistence type="inferred from homology"/>
<keyword evidence="10" id="KW-1185">Reference proteome</keyword>
<comment type="subcellular location">
    <subcellularLocation>
        <location evidence="7">Cell membrane</location>
        <topology evidence="7">Single-pass membrane protein</topology>
    </subcellularLocation>
</comment>
<feature type="compositionally biased region" description="Basic and acidic residues" evidence="8">
    <location>
        <begin position="542"/>
        <end position="562"/>
    </location>
</feature>
<dbReference type="RefSeq" id="WP_344535329.1">
    <property type="nucleotide sequence ID" value="NZ_BAAAPE010000028.1"/>
</dbReference>
<dbReference type="PANTHER" id="PTHR30518:SF2">
    <property type="entry name" value="ENDOLYTIC MUREIN TRANSGLYCOSYLASE"/>
    <property type="match status" value="1"/>
</dbReference>
<feature type="compositionally biased region" description="Low complexity" evidence="8">
    <location>
        <begin position="135"/>
        <end position="155"/>
    </location>
</feature>
<feature type="compositionally biased region" description="Acidic residues" evidence="8">
    <location>
        <begin position="185"/>
        <end position="200"/>
    </location>
</feature>
<evidence type="ECO:0000256" key="5">
    <source>
        <dbReference type="ARBA" id="ARBA00023239"/>
    </source>
</evidence>
<gene>
    <name evidence="9" type="primary">mltG_2</name>
    <name evidence="7" type="synonym">mltG</name>
    <name evidence="9" type="ORF">GCM10009801_77730</name>
</gene>
<accession>A0ABN2X2S8</accession>
<evidence type="ECO:0000256" key="7">
    <source>
        <dbReference type="HAMAP-Rule" id="MF_02065"/>
    </source>
</evidence>
<feature type="compositionally biased region" description="Basic residues" evidence="8">
    <location>
        <begin position="204"/>
        <end position="214"/>
    </location>
</feature>
<evidence type="ECO:0000256" key="6">
    <source>
        <dbReference type="ARBA" id="ARBA00023316"/>
    </source>
</evidence>
<keyword evidence="2 7" id="KW-0812">Transmembrane</keyword>
<dbReference type="CDD" id="cd08010">
    <property type="entry name" value="MltG_like"/>
    <property type="match status" value="1"/>
</dbReference>
<dbReference type="Gene3D" id="3.30.1490.480">
    <property type="entry name" value="Endolytic murein transglycosylase"/>
    <property type="match status" value="1"/>
</dbReference>
<feature type="compositionally biased region" description="Low complexity" evidence="8">
    <location>
        <begin position="39"/>
        <end position="66"/>
    </location>
</feature>
<dbReference type="Pfam" id="PF02618">
    <property type="entry name" value="YceG"/>
    <property type="match status" value="1"/>
</dbReference>
<dbReference type="PANTHER" id="PTHR30518">
    <property type="entry name" value="ENDOLYTIC MUREIN TRANSGLYCOSYLASE"/>
    <property type="match status" value="1"/>
</dbReference>
<evidence type="ECO:0000256" key="2">
    <source>
        <dbReference type="ARBA" id="ARBA00022692"/>
    </source>
</evidence>
<feature type="transmembrane region" description="Helical" evidence="7">
    <location>
        <begin position="225"/>
        <end position="247"/>
    </location>
</feature>
<dbReference type="NCBIfam" id="TIGR00247">
    <property type="entry name" value="endolytic transglycosylase MltG"/>
    <property type="match status" value="1"/>
</dbReference>
<keyword evidence="6 7" id="KW-0961">Cell wall biogenesis/degradation</keyword>
<comment type="caution">
    <text evidence="9">The sequence shown here is derived from an EMBL/GenBank/DDBJ whole genome shotgun (WGS) entry which is preliminary data.</text>
</comment>
<sequence>MTEYGQGPGSQPWHPDDPLYGDQEWNGGQPVGQQNGWNQPPYEGQPQQPYYPQQQAPQPHAPQQQYDGSAYGWNGQQYDPSYGAGGTDPYGMPPVDPYGTGEQPDYYAAQGGYPPPRPQHMRDRPGPEMYEQQVHAHPGHPGYPGHPHPGHPQQGDHGGGPGAPDPETGWDPGPDRGEHAFFADRDEDDADRQAFLEEEEDSRRGRRGGKGGKPKKADGTKRRSGCACAVVAAVLAVGVGTAGYFGYDFYKSHFAPAPDYSGSGSGEVQVDIPDGASISDMGAVLKREGVIKSSGAFVEASNSNKKAQSIQAGTYTLRKEMSASSAVDMMLDPASQNGLIVAEGWRAKKVYEEIDKKLDAPKGTTKKAADKADLGLPGWAKGKPEGFLFPSKYSVGKSSKPEDVLRQMVKRAEAEYSKTGLESAAKKTGKSPEEIITIASLIQAEAQQDHEFGKVSRVIYNRLDDGMLLGFDSTINYAKGRSTLNTSVEDTRYPSPYNTYLHKGLPPGPIGNPGHQAIEAALKPTKGNWLYFVTVKPGDTRFTDSKSEHDKNVQDFNAEQRKQNGSGG</sequence>
<keyword evidence="3 7" id="KW-1133">Transmembrane helix</keyword>
<dbReference type="InterPro" id="IPR003770">
    <property type="entry name" value="MLTG-like"/>
</dbReference>
<evidence type="ECO:0000256" key="4">
    <source>
        <dbReference type="ARBA" id="ARBA00023136"/>
    </source>
</evidence>
<feature type="compositionally biased region" description="Basic and acidic residues" evidence="8">
    <location>
        <begin position="173"/>
        <end position="184"/>
    </location>
</feature>
<evidence type="ECO:0000256" key="1">
    <source>
        <dbReference type="ARBA" id="ARBA00022475"/>
    </source>
</evidence>
<comment type="catalytic activity">
    <reaction evidence="7">
        <text>a peptidoglycan chain = a peptidoglycan chain with N-acetyl-1,6-anhydromuramyl-[peptide] at the reducing end + a peptidoglycan chain with N-acetylglucosamine at the non-reducing end.</text>
        <dbReference type="EC" id="4.2.2.29"/>
    </reaction>
</comment>
<comment type="similarity">
    <text evidence="7">Belongs to the transglycosylase MltG family.</text>
</comment>
<evidence type="ECO:0000313" key="10">
    <source>
        <dbReference type="Proteomes" id="UP001500016"/>
    </source>
</evidence>